<evidence type="ECO:0000256" key="4">
    <source>
        <dbReference type="ARBA" id="ARBA00023180"/>
    </source>
</evidence>
<protein>
    <submittedName>
        <fullName evidence="7">Scavenger receptor cysteine-rich type 1 M130-like protein</fullName>
    </submittedName>
</protein>
<dbReference type="InterPro" id="IPR036772">
    <property type="entry name" value="SRCR-like_dom_sf"/>
</dbReference>
<dbReference type="InterPro" id="IPR053243">
    <property type="entry name" value="SJ_maturation_regulator"/>
</dbReference>
<keyword evidence="3 5" id="KW-1015">Disulfide bond</keyword>
<evidence type="ECO:0000256" key="2">
    <source>
        <dbReference type="ARBA" id="ARBA00022737"/>
    </source>
</evidence>
<dbReference type="InterPro" id="IPR001190">
    <property type="entry name" value="SRCR"/>
</dbReference>
<dbReference type="PANTHER" id="PTHR47653:SF1">
    <property type="entry name" value="DELETED IN MALIGNANT BRAIN TUMORS 1 PROTEIN"/>
    <property type="match status" value="1"/>
</dbReference>
<evidence type="ECO:0000256" key="1">
    <source>
        <dbReference type="ARBA" id="ARBA00022729"/>
    </source>
</evidence>
<dbReference type="SUPFAM" id="SSF56487">
    <property type="entry name" value="SRCR-like"/>
    <property type="match status" value="1"/>
</dbReference>
<evidence type="ECO:0000313" key="8">
    <source>
        <dbReference type="Proteomes" id="UP000290572"/>
    </source>
</evidence>
<evidence type="ECO:0000256" key="5">
    <source>
        <dbReference type="PROSITE-ProRule" id="PRU00196"/>
    </source>
</evidence>
<keyword evidence="2" id="KW-0677">Repeat</keyword>
<keyword evidence="1" id="KW-0732">Signal</keyword>
<comment type="caution">
    <text evidence="7">The sequence shown here is derived from an EMBL/GenBank/DDBJ whole genome shotgun (WGS) entry which is preliminary data.</text>
</comment>
<dbReference type="GO" id="GO:0016020">
    <property type="term" value="C:membrane"/>
    <property type="evidence" value="ECO:0007669"/>
    <property type="project" value="InterPro"/>
</dbReference>
<evidence type="ECO:0000259" key="6">
    <source>
        <dbReference type="PROSITE" id="PS50287"/>
    </source>
</evidence>
<proteinExistence type="predicted"/>
<dbReference type="Proteomes" id="UP000290572">
    <property type="component" value="Unassembled WGS sequence"/>
</dbReference>
<dbReference type="EMBL" id="QBIY01012882">
    <property type="protein sequence ID" value="RXN14725.1"/>
    <property type="molecule type" value="Genomic_DNA"/>
</dbReference>
<dbReference type="SMART" id="SM00202">
    <property type="entry name" value="SR"/>
    <property type="match status" value="1"/>
</dbReference>
<dbReference type="AlphaFoldDB" id="A0A498MB51"/>
<name>A0A498MB51_LABRO</name>
<dbReference type="Pfam" id="PF00530">
    <property type="entry name" value="SRCR"/>
    <property type="match status" value="1"/>
</dbReference>
<feature type="domain" description="SRCR" evidence="6">
    <location>
        <begin position="127"/>
        <end position="186"/>
    </location>
</feature>
<gene>
    <name evidence="7" type="ORF">ROHU_008923</name>
</gene>
<reference evidence="7 8" key="1">
    <citation type="submission" date="2018-03" db="EMBL/GenBank/DDBJ databases">
        <title>Draft genome sequence of Rohu Carp (Labeo rohita).</title>
        <authorList>
            <person name="Das P."/>
            <person name="Kushwaha B."/>
            <person name="Joshi C.G."/>
            <person name="Kumar D."/>
            <person name="Nagpure N.S."/>
            <person name="Sahoo L."/>
            <person name="Das S.P."/>
            <person name="Bit A."/>
            <person name="Patnaik S."/>
            <person name="Meher P.K."/>
            <person name="Jayasankar P."/>
            <person name="Koringa P.G."/>
            <person name="Patel N.V."/>
            <person name="Hinsu A.T."/>
            <person name="Kumar R."/>
            <person name="Pandey M."/>
            <person name="Agarwal S."/>
            <person name="Srivastava S."/>
            <person name="Singh M."/>
            <person name="Iquebal M.A."/>
            <person name="Jaiswal S."/>
            <person name="Angadi U.B."/>
            <person name="Kumar N."/>
            <person name="Raza M."/>
            <person name="Shah T.M."/>
            <person name="Rai A."/>
            <person name="Jena J.K."/>
        </authorList>
    </citation>
    <scope>NUCLEOTIDE SEQUENCE [LARGE SCALE GENOMIC DNA]</scope>
    <source>
        <strain evidence="7">DASCIFA01</strain>
        <tissue evidence="7">Testis</tissue>
    </source>
</reference>
<organism evidence="7 8">
    <name type="scientific">Labeo rohita</name>
    <name type="common">Indian major carp</name>
    <name type="synonym">Cyprinus rohita</name>
    <dbReference type="NCBI Taxonomy" id="84645"/>
    <lineage>
        <taxon>Eukaryota</taxon>
        <taxon>Metazoa</taxon>
        <taxon>Chordata</taxon>
        <taxon>Craniata</taxon>
        <taxon>Vertebrata</taxon>
        <taxon>Euteleostomi</taxon>
        <taxon>Actinopterygii</taxon>
        <taxon>Neopterygii</taxon>
        <taxon>Teleostei</taxon>
        <taxon>Ostariophysi</taxon>
        <taxon>Cypriniformes</taxon>
        <taxon>Cyprinidae</taxon>
        <taxon>Labeoninae</taxon>
        <taxon>Labeonini</taxon>
        <taxon>Labeo</taxon>
    </lineage>
</organism>
<accession>A0A498MB51</accession>
<dbReference type="PROSITE" id="PS50287">
    <property type="entry name" value="SRCR_2"/>
    <property type="match status" value="1"/>
</dbReference>
<keyword evidence="4" id="KW-0325">Glycoprotein</keyword>
<feature type="disulfide bond" evidence="5">
    <location>
        <begin position="155"/>
        <end position="165"/>
    </location>
</feature>
<keyword evidence="8" id="KW-1185">Reference proteome</keyword>
<dbReference type="PANTHER" id="PTHR47653">
    <property type="entry name" value="PROTEIN BARK BEETLE"/>
    <property type="match status" value="1"/>
</dbReference>
<evidence type="ECO:0000313" key="7">
    <source>
        <dbReference type="EMBL" id="RXN14725.1"/>
    </source>
</evidence>
<dbReference type="GO" id="GO:0045217">
    <property type="term" value="P:cell-cell junction maintenance"/>
    <property type="evidence" value="ECO:0007669"/>
    <property type="project" value="TreeGrafter"/>
</dbReference>
<keyword evidence="7" id="KW-0675">Receptor</keyword>
<evidence type="ECO:0000256" key="3">
    <source>
        <dbReference type="ARBA" id="ARBA00023157"/>
    </source>
</evidence>
<sequence>MLLYTTENLPANTHAEEFKTAYYDDVTNGSGLKEETVKEITPGYYDDVITDGLKPDRETGADRYCSIKHKCSCKRGSVFLYGELCMAFCVDQTESSVKMERSLTLIFFSSVIKLATSEFKEIRLTEGCEGNVEVFYNGSWARVKSAPNWLDKVTCRPHDLILWQCPSAPWGQNNCGEDEVAKITCSEEETPETLQSRLTCFVSPSPYQRKCTLLECILL</sequence>
<dbReference type="Gene3D" id="3.10.250.10">
    <property type="entry name" value="SRCR-like domain"/>
    <property type="match status" value="1"/>
</dbReference>
<comment type="caution">
    <text evidence="5">Lacks conserved residue(s) required for the propagation of feature annotation.</text>
</comment>